<organism evidence="5 6">
    <name type="scientific">Clydaea vesicula</name>
    <dbReference type="NCBI Taxonomy" id="447962"/>
    <lineage>
        <taxon>Eukaryota</taxon>
        <taxon>Fungi</taxon>
        <taxon>Fungi incertae sedis</taxon>
        <taxon>Chytridiomycota</taxon>
        <taxon>Chytridiomycota incertae sedis</taxon>
        <taxon>Chytridiomycetes</taxon>
        <taxon>Lobulomycetales</taxon>
        <taxon>Lobulomycetaceae</taxon>
        <taxon>Clydaea</taxon>
    </lineage>
</organism>
<keyword evidence="2" id="KW-0255">Endonuclease</keyword>
<gene>
    <name evidence="5" type="ORF">HK099_006534</name>
</gene>
<dbReference type="EMBL" id="JADGJW010000057">
    <property type="protein sequence ID" value="KAJ3225594.1"/>
    <property type="molecule type" value="Genomic_DNA"/>
</dbReference>
<dbReference type="Proteomes" id="UP001211065">
    <property type="component" value="Unassembled WGS sequence"/>
</dbReference>
<keyword evidence="6" id="KW-1185">Reference proteome</keyword>
<dbReference type="Gene3D" id="1.10.150.20">
    <property type="entry name" value="5' to 3' exonuclease, C-terminal subdomain"/>
    <property type="match status" value="1"/>
</dbReference>
<dbReference type="GO" id="GO:0006281">
    <property type="term" value="P:DNA repair"/>
    <property type="evidence" value="ECO:0007669"/>
    <property type="project" value="UniProtKB-ARBA"/>
</dbReference>
<dbReference type="InterPro" id="IPR006086">
    <property type="entry name" value="XPG-I_dom"/>
</dbReference>
<dbReference type="PANTHER" id="PTHR11081">
    <property type="entry name" value="FLAP ENDONUCLEASE FAMILY MEMBER"/>
    <property type="match status" value="1"/>
</dbReference>
<dbReference type="PANTHER" id="PTHR11081:SF9">
    <property type="entry name" value="FLAP ENDONUCLEASE 1"/>
    <property type="match status" value="1"/>
</dbReference>
<name>A0AAD5U7T8_9FUNG</name>
<evidence type="ECO:0000256" key="1">
    <source>
        <dbReference type="ARBA" id="ARBA00022723"/>
    </source>
</evidence>
<dbReference type="Pfam" id="PF00867">
    <property type="entry name" value="XPG_I"/>
    <property type="match status" value="1"/>
</dbReference>
<evidence type="ECO:0000313" key="6">
    <source>
        <dbReference type="Proteomes" id="UP001211065"/>
    </source>
</evidence>
<dbReference type="InterPro" id="IPR006084">
    <property type="entry name" value="XPG/Rad2"/>
</dbReference>
<keyword evidence="3" id="KW-0460">Magnesium</keyword>
<comment type="caution">
    <text evidence="5">The sequence shown here is derived from an EMBL/GenBank/DDBJ whole genome shotgun (WGS) entry which is preliminary data.</text>
</comment>
<dbReference type="AlphaFoldDB" id="A0AAD5U7T8"/>
<dbReference type="SUPFAM" id="SSF47807">
    <property type="entry name" value="5' to 3' exonuclease, C-terminal subdomain"/>
    <property type="match status" value="1"/>
</dbReference>
<keyword evidence="1" id="KW-0479">Metal-binding</keyword>
<evidence type="ECO:0000256" key="3">
    <source>
        <dbReference type="ARBA" id="ARBA00022842"/>
    </source>
</evidence>
<dbReference type="InterPro" id="IPR008918">
    <property type="entry name" value="HhH2"/>
</dbReference>
<evidence type="ECO:0000256" key="2">
    <source>
        <dbReference type="ARBA" id="ARBA00022759"/>
    </source>
</evidence>
<proteinExistence type="predicted"/>
<sequence length="176" mass="20008">MGVPCIVSDGDYEAESVCSTMTVEKITVATLTEDTDCVIFGDGQMLDPVLIRKELSFTKEQFTDLSILMGCDFSGTLQKVGHVTGVKLIKEHKNIEAILALNKYKHGPDFNYVEAREVFKNTFKIPEVWRDENFWEHLESKKNSTLLQKFLVEHNVKNNGLEMSYMLESFLEDSDG</sequence>
<dbReference type="InterPro" id="IPR029060">
    <property type="entry name" value="PIN-like_dom_sf"/>
</dbReference>
<dbReference type="SMART" id="SM00279">
    <property type="entry name" value="HhH2"/>
    <property type="match status" value="1"/>
</dbReference>
<dbReference type="Gene3D" id="3.40.50.1010">
    <property type="entry name" value="5'-nuclease"/>
    <property type="match status" value="1"/>
</dbReference>
<feature type="domain" description="XPG-I" evidence="4">
    <location>
        <begin position="2"/>
        <end position="46"/>
    </location>
</feature>
<protein>
    <recommendedName>
        <fullName evidence="4">XPG-I domain-containing protein</fullName>
    </recommendedName>
</protein>
<dbReference type="GO" id="GO:0046872">
    <property type="term" value="F:metal ion binding"/>
    <property type="evidence" value="ECO:0007669"/>
    <property type="project" value="UniProtKB-KW"/>
</dbReference>
<keyword evidence="2" id="KW-0540">Nuclease</keyword>
<reference evidence="5" key="1">
    <citation type="submission" date="2020-05" db="EMBL/GenBank/DDBJ databases">
        <title>Phylogenomic resolution of chytrid fungi.</title>
        <authorList>
            <person name="Stajich J.E."/>
            <person name="Amses K."/>
            <person name="Simmons R."/>
            <person name="Seto K."/>
            <person name="Myers J."/>
            <person name="Bonds A."/>
            <person name="Quandt C.A."/>
            <person name="Barry K."/>
            <person name="Liu P."/>
            <person name="Grigoriev I."/>
            <person name="Longcore J.E."/>
            <person name="James T.Y."/>
        </authorList>
    </citation>
    <scope>NUCLEOTIDE SEQUENCE</scope>
    <source>
        <strain evidence="5">JEL0476</strain>
    </source>
</reference>
<dbReference type="InterPro" id="IPR036279">
    <property type="entry name" value="5-3_exonuclease_C_sf"/>
</dbReference>
<evidence type="ECO:0000259" key="4">
    <source>
        <dbReference type="Pfam" id="PF00867"/>
    </source>
</evidence>
<dbReference type="GO" id="GO:0017108">
    <property type="term" value="F:5'-flap endonuclease activity"/>
    <property type="evidence" value="ECO:0007669"/>
    <property type="project" value="TreeGrafter"/>
</dbReference>
<evidence type="ECO:0000313" key="5">
    <source>
        <dbReference type="EMBL" id="KAJ3225594.1"/>
    </source>
</evidence>
<dbReference type="GO" id="GO:0003677">
    <property type="term" value="F:DNA binding"/>
    <property type="evidence" value="ECO:0007669"/>
    <property type="project" value="InterPro"/>
</dbReference>
<dbReference type="SUPFAM" id="SSF88723">
    <property type="entry name" value="PIN domain-like"/>
    <property type="match status" value="1"/>
</dbReference>
<accession>A0AAD5U7T8</accession>
<keyword evidence="2" id="KW-0378">Hydrolase</keyword>